<sequence length="63" mass="6610">MGVRLVEVVRARRGGGAVPDLLGLEPSCTAVLRKNAAKLLPDDPRATAVRAATRTAGRSPCDR</sequence>
<evidence type="ECO:0000313" key="2">
    <source>
        <dbReference type="Proteomes" id="UP001500418"/>
    </source>
</evidence>
<proteinExistence type="predicted"/>
<name>A0ABN1QH52_9ACTN</name>
<evidence type="ECO:0000313" key="1">
    <source>
        <dbReference type="EMBL" id="GAA0942406.1"/>
    </source>
</evidence>
<keyword evidence="2" id="KW-1185">Reference proteome</keyword>
<dbReference type="Proteomes" id="UP001500418">
    <property type="component" value="Unassembled WGS sequence"/>
</dbReference>
<organism evidence="1 2">
    <name type="scientific">Streptomyces rhizosphaericus</name>
    <dbReference type="NCBI Taxonomy" id="114699"/>
    <lineage>
        <taxon>Bacteria</taxon>
        <taxon>Bacillati</taxon>
        <taxon>Actinomycetota</taxon>
        <taxon>Actinomycetes</taxon>
        <taxon>Kitasatosporales</taxon>
        <taxon>Streptomycetaceae</taxon>
        <taxon>Streptomyces</taxon>
        <taxon>Streptomyces violaceusniger group</taxon>
    </lineage>
</organism>
<protein>
    <submittedName>
        <fullName evidence="1">Uncharacterized protein</fullName>
    </submittedName>
</protein>
<accession>A0ABN1QH52</accession>
<reference evidence="1 2" key="1">
    <citation type="journal article" date="2019" name="Int. J. Syst. Evol. Microbiol.">
        <title>The Global Catalogue of Microorganisms (GCM) 10K type strain sequencing project: providing services to taxonomists for standard genome sequencing and annotation.</title>
        <authorList>
            <consortium name="The Broad Institute Genomics Platform"/>
            <consortium name="The Broad Institute Genome Sequencing Center for Infectious Disease"/>
            <person name="Wu L."/>
            <person name="Ma J."/>
        </authorList>
    </citation>
    <scope>NUCLEOTIDE SEQUENCE [LARGE SCALE GENOMIC DNA]</scope>
    <source>
        <strain evidence="1 2">JCM 11444</strain>
    </source>
</reference>
<comment type="caution">
    <text evidence="1">The sequence shown here is derived from an EMBL/GenBank/DDBJ whole genome shotgun (WGS) entry which is preliminary data.</text>
</comment>
<gene>
    <name evidence="1" type="ORF">GCM10009575_058760</name>
</gene>
<dbReference type="EMBL" id="BAAAID010000042">
    <property type="protein sequence ID" value="GAA0942406.1"/>
    <property type="molecule type" value="Genomic_DNA"/>
</dbReference>